<dbReference type="InterPro" id="IPR013189">
    <property type="entry name" value="Glyco_hydro_32_C"/>
</dbReference>
<reference evidence="6" key="1">
    <citation type="submission" date="2022-07" db="EMBL/GenBank/DDBJ databases">
        <title>Draft genome sequence of Zalerion maritima ATCC 34329, a (micro)plastics degrading marine fungus.</title>
        <authorList>
            <person name="Paco A."/>
            <person name="Goncalves M.F.M."/>
            <person name="Rocha-Santos T.A.P."/>
            <person name="Alves A."/>
        </authorList>
    </citation>
    <scope>NUCLEOTIDE SEQUENCE</scope>
    <source>
        <strain evidence="6">ATCC 34329</strain>
    </source>
</reference>
<comment type="caution">
    <text evidence="6">The sequence shown here is derived from an EMBL/GenBank/DDBJ whole genome shotgun (WGS) entry which is preliminary data.</text>
</comment>
<dbReference type="InterPro" id="IPR023296">
    <property type="entry name" value="Glyco_hydro_beta-prop_sf"/>
</dbReference>
<dbReference type="GO" id="GO:0005987">
    <property type="term" value="P:sucrose catabolic process"/>
    <property type="evidence" value="ECO:0007669"/>
    <property type="project" value="TreeGrafter"/>
</dbReference>
<dbReference type="Proteomes" id="UP001201980">
    <property type="component" value="Unassembled WGS sequence"/>
</dbReference>
<dbReference type="InterPro" id="IPR013148">
    <property type="entry name" value="Glyco_hydro_32_N"/>
</dbReference>
<dbReference type="AlphaFoldDB" id="A0AAD5WWC3"/>
<comment type="similarity">
    <text evidence="1">Belongs to the glycosyl hydrolase 32 family.</text>
</comment>
<evidence type="ECO:0000259" key="5">
    <source>
        <dbReference type="PROSITE" id="PS50181"/>
    </source>
</evidence>
<dbReference type="Gene3D" id="2.115.10.20">
    <property type="entry name" value="Glycosyl hydrolase domain, family 43"/>
    <property type="match status" value="1"/>
</dbReference>
<dbReference type="Pfam" id="PF00251">
    <property type="entry name" value="Glyco_hydro_32N"/>
    <property type="match status" value="1"/>
</dbReference>
<dbReference type="GO" id="GO:0005737">
    <property type="term" value="C:cytoplasm"/>
    <property type="evidence" value="ECO:0007669"/>
    <property type="project" value="TreeGrafter"/>
</dbReference>
<feature type="domain" description="F-box" evidence="5">
    <location>
        <begin position="563"/>
        <end position="609"/>
    </location>
</feature>
<feature type="region of interest" description="Disordered" evidence="4">
    <location>
        <begin position="518"/>
        <end position="562"/>
    </location>
</feature>
<gene>
    <name evidence="6" type="ORF">MKZ38_004720</name>
</gene>
<dbReference type="EMBL" id="JAKWBI020000027">
    <property type="protein sequence ID" value="KAJ2905645.1"/>
    <property type="molecule type" value="Genomic_DNA"/>
</dbReference>
<feature type="compositionally biased region" description="Basic and acidic residues" evidence="4">
    <location>
        <begin position="531"/>
        <end position="542"/>
    </location>
</feature>
<dbReference type="PROSITE" id="PS50181">
    <property type="entry name" value="FBOX"/>
    <property type="match status" value="1"/>
</dbReference>
<dbReference type="Gene3D" id="2.60.120.560">
    <property type="entry name" value="Exo-inulinase, domain 1"/>
    <property type="match status" value="1"/>
</dbReference>
<feature type="compositionally biased region" description="Polar residues" evidence="4">
    <location>
        <begin position="1162"/>
        <end position="1177"/>
    </location>
</feature>
<dbReference type="InterPro" id="IPR001362">
    <property type="entry name" value="Glyco_hydro_32"/>
</dbReference>
<sequence length="1177" mass="129408">MATATSTRAQLIHNHHSEREDDIALLQAQTGCSDTVHVSALDDFGRWRPGFHLIAPPGWMNDPCAPAYDAARDEYHVAFQWNPSDVEWDNISWGCATSRDMVSWDLSQFPSVAPETDGNKSIGVFTGCMSPSQQSVGPEGTIPSFYTAAVKFPIRHTLKHQWGQEAIHAAVSYNGGKTWSALEAILCSLPGLLSVGYWETPRKPYTASSLAASGTKHRPLSYTRIGPKSRTSWEFVSALANIPLSFSPNRWSWDFGVNWEVTNLLSLADDSYPIRSHDFVIVGVEGRVPKEAAPGTTGEMSEFRQTHAQMWMCGQPGRKESGGVGMCYQYGGLLDHGTCYATNSFWDPKINRYIAIGWVVEEDLPLELRKRQGWSGAWKSELKKSGSIHVEKEEDSNEERLLHRVGCIISRSGDRKAHTSIFCEPDEETVTINRSDSIGLKGVCVASESAPHPLFVQEKDAELRPETPDFRVFFDSSILEVFVNGRTAITTRVYPESGTWFGLETFFDDAKIGGGKSAPGLVPGTMVSKRRREDEDVDEPCRPPKRPRLPEHPNPSSAPRDCRDRLSALSDELILRILSFLPLSNLLSVSPVSHKLHQLSVDSSLWRALYYSRFVLPRALRIPGFRDGTAKDGKLHYSSRRTVWADGRRGGLVQPVSGARKENELCWKRQYRLRHNWSKGKCAVEELLVGSQGDQSTCNMDRKTLAKVVDGLAVTADLTCGLRAWDLRTREVIAQISLRDARGKRAVPTALAADQKPPSSDVLEIGVGFEDGGFGVWRLYVSEKRIIRRYRHDGNAGAGELVAVAISLPFLLIATESVQISLYSFTEIAPGPSIPTEEMATVIGTGSTTGNDSGLNGSTENIKIPDSTQSVLLRPPRLITTLKSTTSRAPLVLSIRQTATTVAASVAYTFTTLQGWSVGIQDLILDVSSVPPGDVPKVVTSRVAYTEPISLGGRRSSSPSGPTTLCYSHPYLLVTLPDNTLFLYLCVSTSTALSIGPGMRLFGHTSGIGDAEITARGKAVSVSRHGEEILVWELEGRIPRERPAVQLSPAMPVGPMEKQEWDVRRSWVGFDDEMHPVLLVARLAGMRVGLSAGQMSRWWDTLADRCDSETGRKDQFHPYMPSATAKATVRDAHLTELCAFQAYKARGRDHQVQPSPMGCGSLTGSTFVTPSPRSESA</sequence>
<dbReference type="Pfam" id="PF12937">
    <property type="entry name" value="F-box-like"/>
    <property type="match status" value="1"/>
</dbReference>
<evidence type="ECO:0000256" key="2">
    <source>
        <dbReference type="ARBA" id="ARBA00022801"/>
    </source>
</evidence>
<organism evidence="6 7">
    <name type="scientific">Zalerion maritima</name>
    <dbReference type="NCBI Taxonomy" id="339359"/>
    <lineage>
        <taxon>Eukaryota</taxon>
        <taxon>Fungi</taxon>
        <taxon>Dikarya</taxon>
        <taxon>Ascomycota</taxon>
        <taxon>Pezizomycotina</taxon>
        <taxon>Sordariomycetes</taxon>
        <taxon>Lulworthiomycetidae</taxon>
        <taxon>Lulworthiales</taxon>
        <taxon>Lulworthiaceae</taxon>
        <taxon>Zalerion</taxon>
    </lineage>
</organism>
<evidence type="ECO:0000256" key="4">
    <source>
        <dbReference type="SAM" id="MobiDB-lite"/>
    </source>
</evidence>
<dbReference type="SUPFAM" id="SSF75005">
    <property type="entry name" value="Arabinanase/levansucrase/invertase"/>
    <property type="match status" value="1"/>
</dbReference>
<feature type="region of interest" description="Disordered" evidence="4">
    <location>
        <begin position="1149"/>
        <end position="1177"/>
    </location>
</feature>
<dbReference type="PANTHER" id="PTHR42800:SF3">
    <property type="entry name" value="GLYCOSYL HYDROLASE FAMILY 32 N-TERMINAL DOMAIN-CONTAINING PROTEIN"/>
    <property type="match status" value="1"/>
</dbReference>
<dbReference type="GO" id="GO:0004575">
    <property type="term" value="F:sucrose alpha-glucosidase activity"/>
    <property type="evidence" value="ECO:0007669"/>
    <property type="project" value="TreeGrafter"/>
</dbReference>
<keyword evidence="3" id="KW-0326">Glycosidase</keyword>
<keyword evidence="7" id="KW-1185">Reference proteome</keyword>
<keyword evidence="2" id="KW-0378">Hydrolase</keyword>
<dbReference type="InterPro" id="IPR001810">
    <property type="entry name" value="F-box_dom"/>
</dbReference>
<evidence type="ECO:0000256" key="3">
    <source>
        <dbReference type="ARBA" id="ARBA00023295"/>
    </source>
</evidence>
<evidence type="ECO:0000313" key="6">
    <source>
        <dbReference type="EMBL" id="KAJ2905645.1"/>
    </source>
</evidence>
<evidence type="ECO:0000313" key="7">
    <source>
        <dbReference type="Proteomes" id="UP001201980"/>
    </source>
</evidence>
<dbReference type="InterPro" id="IPR036047">
    <property type="entry name" value="F-box-like_dom_sf"/>
</dbReference>
<dbReference type="Pfam" id="PF25499">
    <property type="entry name" value="Beta-prop_pof12"/>
    <property type="match status" value="1"/>
</dbReference>
<dbReference type="SMART" id="SM00256">
    <property type="entry name" value="FBOX"/>
    <property type="match status" value="1"/>
</dbReference>
<dbReference type="CDD" id="cd18621">
    <property type="entry name" value="GH32_XdINV-like"/>
    <property type="match status" value="1"/>
</dbReference>
<dbReference type="SUPFAM" id="SSF49899">
    <property type="entry name" value="Concanavalin A-like lectins/glucanases"/>
    <property type="match status" value="1"/>
</dbReference>
<dbReference type="InterPro" id="IPR013320">
    <property type="entry name" value="ConA-like_dom_sf"/>
</dbReference>
<evidence type="ECO:0000256" key="1">
    <source>
        <dbReference type="ARBA" id="ARBA00009902"/>
    </source>
</evidence>
<dbReference type="SMART" id="SM00640">
    <property type="entry name" value="Glyco_32"/>
    <property type="match status" value="1"/>
</dbReference>
<dbReference type="SUPFAM" id="SSF81383">
    <property type="entry name" value="F-box domain"/>
    <property type="match status" value="1"/>
</dbReference>
<accession>A0AAD5WWC3</accession>
<dbReference type="PANTHER" id="PTHR42800">
    <property type="entry name" value="EXOINULINASE INUD (AFU_ORTHOLOGUE AFUA_5G00480)"/>
    <property type="match status" value="1"/>
</dbReference>
<protein>
    <recommendedName>
        <fullName evidence="5">F-box domain-containing protein</fullName>
    </recommendedName>
</protein>
<dbReference type="Gene3D" id="1.20.1280.50">
    <property type="match status" value="1"/>
</dbReference>
<dbReference type="Pfam" id="PF08244">
    <property type="entry name" value="Glyco_hydro_32C"/>
    <property type="match status" value="1"/>
</dbReference>
<name>A0AAD5WWC3_9PEZI</name>
<proteinExistence type="inferred from homology"/>